<dbReference type="PANTHER" id="PTHR23028:SF53">
    <property type="entry name" value="ACYL_TRANSF_3 DOMAIN-CONTAINING PROTEIN"/>
    <property type="match status" value="1"/>
</dbReference>
<protein>
    <submittedName>
        <fullName evidence="3">Acyltransferase 3</fullName>
    </submittedName>
</protein>
<feature type="transmembrane region" description="Helical" evidence="1">
    <location>
        <begin position="253"/>
        <end position="272"/>
    </location>
</feature>
<feature type="transmembrane region" description="Helical" evidence="1">
    <location>
        <begin position="148"/>
        <end position="172"/>
    </location>
</feature>
<dbReference type="Proteomes" id="UP000019678">
    <property type="component" value="Unassembled WGS sequence"/>
</dbReference>
<dbReference type="GO" id="GO:0016747">
    <property type="term" value="F:acyltransferase activity, transferring groups other than amino-acyl groups"/>
    <property type="evidence" value="ECO:0007669"/>
    <property type="project" value="InterPro"/>
</dbReference>
<keyword evidence="1" id="KW-0812">Transmembrane</keyword>
<dbReference type="Pfam" id="PF01757">
    <property type="entry name" value="Acyl_transf_3"/>
    <property type="match status" value="1"/>
</dbReference>
<evidence type="ECO:0000313" key="4">
    <source>
        <dbReference type="Proteomes" id="UP000019678"/>
    </source>
</evidence>
<dbReference type="OrthoDB" id="505919at2"/>
<dbReference type="GO" id="GO:0000271">
    <property type="term" value="P:polysaccharide biosynthetic process"/>
    <property type="evidence" value="ECO:0007669"/>
    <property type="project" value="TreeGrafter"/>
</dbReference>
<dbReference type="GO" id="GO:0016020">
    <property type="term" value="C:membrane"/>
    <property type="evidence" value="ECO:0007669"/>
    <property type="project" value="TreeGrafter"/>
</dbReference>
<keyword evidence="1" id="KW-0472">Membrane</keyword>
<keyword evidence="4" id="KW-1185">Reference proteome</keyword>
<feature type="transmembrane region" description="Helical" evidence="1">
    <location>
        <begin position="21"/>
        <end position="39"/>
    </location>
</feature>
<dbReference type="EMBL" id="ASRX01000063">
    <property type="protein sequence ID" value="EYF02232.1"/>
    <property type="molecule type" value="Genomic_DNA"/>
</dbReference>
<proteinExistence type="predicted"/>
<feature type="transmembrane region" description="Helical" evidence="1">
    <location>
        <begin position="310"/>
        <end position="328"/>
    </location>
</feature>
<feature type="transmembrane region" description="Helical" evidence="1">
    <location>
        <begin position="59"/>
        <end position="80"/>
    </location>
</feature>
<dbReference type="PANTHER" id="PTHR23028">
    <property type="entry name" value="ACETYLTRANSFERASE"/>
    <property type="match status" value="1"/>
</dbReference>
<dbReference type="InterPro" id="IPR002656">
    <property type="entry name" value="Acyl_transf_3_dom"/>
</dbReference>
<accession>A0A017SZN8</accession>
<feature type="domain" description="Acyltransferase 3" evidence="2">
    <location>
        <begin position="22"/>
        <end position="365"/>
    </location>
</feature>
<dbReference type="STRING" id="1192034.CAP_7304"/>
<dbReference type="RefSeq" id="WP_044247886.1">
    <property type="nucleotide sequence ID" value="NZ_ASRX01000063.1"/>
</dbReference>
<dbReference type="eggNOG" id="COG1835">
    <property type="taxonomic scope" value="Bacteria"/>
</dbReference>
<feature type="transmembrane region" description="Helical" evidence="1">
    <location>
        <begin position="348"/>
        <end position="368"/>
    </location>
</feature>
<comment type="caution">
    <text evidence="3">The sequence shown here is derived from an EMBL/GenBank/DDBJ whole genome shotgun (WGS) entry which is preliminary data.</text>
</comment>
<dbReference type="InterPro" id="IPR050879">
    <property type="entry name" value="Acyltransferase_3"/>
</dbReference>
<feature type="transmembrane region" description="Helical" evidence="1">
    <location>
        <begin position="217"/>
        <end position="241"/>
    </location>
</feature>
<evidence type="ECO:0000313" key="3">
    <source>
        <dbReference type="EMBL" id="EYF02232.1"/>
    </source>
</evidence>
<keyword evidence="3" id="KW-0808">Transferase</keyword>
<gene>
    <name evidence="3" type="ORF">CAP_7304</name>
</gene>
<feature type="transmembrane region" description="Helical" evidence="1">
    <location>
        <begin position="184"/>
        <end position="205"/>
    </location>
</feature>
<keyword evidence="1" id="KW-1133">Transmembrane helix</keyword>
<evidence type="ECO:0000256" key="1">
    <source>
        <dbReference type="SAM" id="Phobius"/>
    </source>
</evidence>
<evidence type="ECO:0000259" key="2">
    <source>
        <dbReference type="Pfam" id="PF01757"/>
    </source>
</evidence>
<reference evidence="3 4" key="1">
    <citation type="submission" date="2013-05" db="EMBL/GenBank/DDBJ databases">
        <title>Genome assembly of Chondromyces apiculatus DSM 436.</title>
        <authorList>
            <person name="Sharma G."/>
            <person name="Khatri I."/>
            <person name="Kaur C."/>
            <person name="Mayilraj S."/>
            <person name="Subramanian S."/>
        </authorList>
    </citation>
    <scope>NUCLEOTIDE SEQUENCE [LARGE SCALE GENOMIC DNA]</scope>
    <source>
        <strain evidence="3 4">DSM 436</strain>
    </source>
</reference>
<dbReference type="AlphaFoldDB" id="A0A017SZN8"/>
<sequence length="383" mass="42513">MTSTAIAVPPAATQQRRLTALTGYRFALASTILFTHTFYSMQLFHTDPAKDPLALSVPVGTAAVSSFFVLSGFVLAWSAPASDTFRAFWRRRAVKVYPNHALTWLATVIFLLVVTTPSLMFGTDVGVDADKAILNLLLLQNWVPRMDYIGSINGISWSVCCEAFFYAVFPFLFPVLQRIPAQRLWHWFAVLGALVVVIPGLTYLLEGPDAAPWARMPVAQIWLAYAFPPTRLLEFMMGILTARMIQTGRWPHIPVWAPLLVSGLIFLTTPVLPAAYLFGAAEAVPMALVVPALATRNLAGQTGWLDRPGMVLLGNASYALYLCHYPILRVLRHVVGPQRRFAWWSGTLIGLVGMAMSLLVAVLVYTYFEDPIVRRFSRRRASP</sequence>
<keyword evidence="3" id="KW-0012">Acyltransferase</keyword>
<organism evidence="3 4">
    <name type="scientific">Chondromyces apiculatus DSM 436</name>
    <dbReference type="NCBI Taxonomy" id="1192034"/>
    <lineage>
        <taxon>Bacteria</taxon>
        <taxon>Pseudomonadati</taxon>
        <taxon>Myxococcota</taxon>
        <taxon>Polyangia</taxon>
        <taxon>Polyangiales</taxon>
        <taxon>Polyangiaceae</taxon>
        <taxon>Chondromyces</taxon>
    </lineage>
</organism>
<feature type="transmembrane region" description="Helical" evidence="1">
    <location>
        <begin position="101"/>
        <end position="121"/>
    </location>
</feature>
<name>A0A017SZN8_9BACT</name>